<reference evidence="1 2" key="1">
    <citation type="submission" date="2020-02" db="EMBL/GenBank/DDBJ databases">
        <title>Draft genome sequence of Haematococcus lacustris strain NIES-144.</title>
        <authorList>
            <person name="Morimoto D."/>
            <person name="Nakagawa S."/>
            <person name="Yoshida T."/>
            <person name="Sawayama S."/>
        </authorList>
    </citation>
    <scope>NUCLEOTIDE SEQUENCE [LARGE SCALE GENOMIC DNA]</scope>
    <source>
        <strain evidence="1 2">NIES-144</strain>
    </source>
</reference>
<sequence length="130" mass="14917">MVSYTLDCPMHQLIKAVTCRFYSPGGEPLQEEEEAFLWIGEPAQNNTMVREARGQLQQLTCLLSTTIAQASRQVEYQQLREVLRGCLGTLVLLDGRCQVLSRLLVLYELVIHYTELLLLMKQWEPAHHMA</sequence>
<comment type="caution">
    <text evidence="1">The sequence shown here is derived from an EMBL/GenBank/DDBJ whole genome shotgun (WGS) entry which is preliminary data.</text>
</comment>
<name>A0A6A0AFG3_HAELA</name>
<feature type="non-terminal residue" evidence="1">
    <location>
        <position position="130"/>
    </location>
</feature>
<proteinExistence type="predicted"/>
<evidence type="ECO:0000313" key="1">
    <source>
        <dbReference type="EMBL" id="GFH31033.1"/>
    </source>
</evidence>
<feature type="non-terminal residue" evidence="1">
    <location>
        <position position="1"/>
    </location>
</feature>
<dbReference type="EMBL" id="BLLF01005308">
    <property type="protein sequence ID" value="GFH31033.1"/>
    <property type="molecule type" value="Genomic_DNA"/>
</dbReference>
<dbReference type="Proteomes" id="UP000485058">
    <property type="component" value="Unassembled WGS sequence"/>
</dbReference>
<accession>A0A6A0AFG3</accession>
<keyword evidence="2" id="KW-1185">Reference proteome</keyword>
<dbReference type="AlphaFoldDB" id="A0A6A0AFG3"/>
<organism evidence="1 2">
    <name type="scientific">Haematococcus lacustris</name>
    <name type="common">Green alga</name>
    <name type="synonym">Haematococcus pluvialis</name>
    <dbReference type="NCBI Taxonomy" id="44745"/>
    <lineage>
        <taxon>Eukaryota</taxon>
        <taxon>Viridiplantae</taxon>
        <taxon>Chlorophyta</taxon>
        <taxon>core chlorophytes</taxon>
        <taxon>Chlorophyceae</taxon>
        <taxon>CS clade</taxon>
        <taxon>Chlamydomonadales</taxon>
        <taxon>Haematococcaceae</taxon>
        <taxon>Haematococcus</taxon>
    </lineage>
</organism>
<evidence type="ECO:0000313" key="2">
    <source>
        <dbReference type="Proteomes" id="UP000485058"/>
    </source>
</evidence>
<gene>
    <name evidence="1" type="ORF">HaLaN_29986</name>
</gene>
<protein>
    <submittedName>
        <fullName evidence="1">Uncharacterized protein</fullName>
    </submittedName>
</protein>